<dbReference type="Pfam" id="PF12799">
    <property type="entry name" value="LRR_4"/>
    <property type="match status" value="1"/>
</dbReference>
<dbReference type="InterPro" id="IPR003591">
    <property type="entry name" value="Leu-rich_rpt_typical-subtyp"/>
</dbReference>
<evidence type="ECO:0000313" key="6">
    <source>
        <dbReference type="EMBL" id="KAH0809311.1"/>
    </source>
</evidence>
<keyword evidence="4" id="KW-0812">Transmembrane</keyword>
<dbReference type="EMBL" id="JABDTM020028215">
    <property type="protein sequence ID" value="KAH0809311.1"/>
    <property type="molecule type" value="Genomic_DNA"/>
</dbReference>
<dbReference type="Gene3D" id="3.80.10.10">
    <property type="entry name" value="Ribonuclease Inhibitor"/>
    <property type="match status" value="4"/>
</dbReference>
<dbReference type="PANTHER" id="PTHR24373">
    <property type="entry name" value="SLIT RELATED LEUCINE-RICH REPEAT NEURONAL PROTEIN"/>
    <property type="match status" value="1"/>
</dbReference>
<evidence type="ECO:0000256" key="3">
    <source>
        <dbReference type="ARBA" id="ARBA00022737"/>
    </source>
</evidence>
<dbReference type="InterPro" id="IPR025875">
    <property type="entry name" value="Leu-rich_rpt_4"/>
</dbReference>
<reference evidence="6" key="2">
    <citation type="submission" date="2021-08" db="EMBL/GenBank/DDBJ databases">
        <authorList>
            <person name="Eriksson T."/>
        </authorList>
    </citation>
    <scope>NUCLEOTIDE SEQUENCE</scope>
    <source>
        <strain evidence="6">Stoneville</strain>
        <tissue evidence="6">Whole head</tissue>
    </source>
</reference>
<sequence length="597" mass="67967">MEIIPVMLVFGLLRSFEATHCDKELNYHTDYAYGFDITCEGLSDATQDMLKQISVDQEVVLKINNSNLTKVTSDLFSEVEQIRYLWISNSTFLLEPNEKPFTNLANLEHLTVENTRFNDLNSRVLNGLDNLKELNLVNVSLRVVKNDTFRSLKELEVLKLTNNQLDNMLGIPFCDLPVLKTLHLNGNRIVKIDKFICLEEENESGIILNGESIEISPGKNNFFHWAKSNTNLVELNLSHNKIKTIDAFDWALDLKHLDLANNRLVSISDKVFSLLGHLQRLCLKNNLLEVVHPKAFARLRRLKFVDLANNRLTGVVLENLFNLEEIDLSRNKLNSSSLKNLVNLPNLRVLLLQDNQIQNLPLNIFQNFSSLEHLDLSNNNLVLTTNSFRGLSALKTLSIKNNSLEIIPTGAFNNLSSLEILDMSINKLTTLEGSRLFVNLQDLQTLNMSHNLLTNFSYDLIMLLYNLEVLDISGNRLQNFQFNLISLLPSLRIINIKSNLLSCSVLSKIIVFFNSKNISFTINEEFDYDRRNIGGIYCEEVASKMMGIDGEGGGMHLSVAGILFIIAVSAVVVAFALYRCMLYARRRRYMFDEIELL</sequence>
<gene>
    <name evidence="6" type="ORF">GEV33_013480</name>
</gene>
<dbReference type="InterPro" id="IPR001611">
    <property type="entry name" value="Leu-rich_rpt"/>
</dbReference>
<keyword evidence="1" id="KW-0433">Leucine-rich repeat</keyword>
<keyword evidence="4" id="KW-0472">Membrane</keyword>
<dbReference type="SMART" id="SM00369">
    <property type="entry name" value="LRR_TYP"/>
    <property type="match status" value="14"/>
</dbReference>
<keyword evidence="7" id="KW-1185">Reference proteome</keyword>
<evidence type="ECO:0000256" key="1">
    <source>
        <dbReference type="ARBA" id="ARBA00022614"/>
    </source>
</evidence>
<dbReference type="Proteomes" id="UP000719412">
    <property type="component" value="Unassembled WGS sequence"/>
</dbReference>
<dbReference type="InterPro" id="IPR032675">
    <property type="entry name" value="LRR_dom_sf"/>
</dbReference>
<evidence type="ECO:0000256" key="2">
    <source>
        <dbReference type="ARBA" id="ARBA00022729"/>
    </source>
</evidence>
<evidence type="ECO:0000256" key="4">
    <source>
        <dbReference type="SAM" id="Phobius"/>
    </source>
</evidence>
<reference evidence="6" key="1">
    <citation type="journal article" date="2020" name="J Insects Food Feed">
        <title>The yellow mealworm (Tenebrio molitor) genome: a resource for the emerging insects as food and feed industry.</title>
        <authorList>
            <person name="Eriksson T."/>
            <person name="Andere A."/>
            <person name="Kelstrup H."/>
            <person name="Emery V."/>
            <person name="Picard C."/>
        </authorList>
    </citation>
    <scope>NUCLEOTIDE SEQUENCE</scope>
    <source>
        <strain evidence="6">Stoneville</strain>
        <tissue evidence="6">Whole head</tissue>
    </source>
</reference>
<feature type="transmembrane region" description="Helical" evidence="4">
    <location>
        <begin position="555"/>
        <end position="578"/>
    </location>
</feature>
<dbReference type="PRINTS" id="PR00019">
    <property type="entry name" value="LEURICHRPT"/>
</dbReference>
<evidence type="ECO:0000313" key="7">
    <source>
        <dbReference type="Proteomes" id="UP000719412"/>
    </source>
</evidence>
<comment type="caution">
    <text evidence="6">The sequence shown here is derived from an EMBL/GenBank/DDBJ whole genome shotgun (WGS) entry which is preliminary data.</text>
</comment>
<feature type="chain" id="PRO_5035239545" evidence="5">
    <location>
        <begin position="19"/>
        <end position="597"/>
    </location>
</feature>
<dbReference type="AlphaFoldDB" id="A0A8J6H7T7"/>
<dbReference type="PROSITE" id="PS51450">
    <property type="entry name" value="LRR"/>
    <property type="match status" value="6"/>
</dbReference>
<protein>
    <submittedName>
        <fullName evidence="6">Uncharacterized protein</fullName>
    </submittedName>
</protein>
<keyword evidence="4" id="KW-1133">Transmembrane helix</keyword>
<dbReference type="PANTHER" id="PTHR24373:SF370">
    <property type="entry name" value="FISH-LIPS, ISOFORM E"/>
    <property type="match status" value="1"/>
</dbReference>
<dbReference type="InterPro" id="IPR050328">
    <property type="entry name" value="Dev_Immune_Receptor"/>
</dbReference>
<dbReference type="GO" id="GO:0005615">
    <property type="term" value="C:extracellular space"/>
    <property type="evidence" value="ECO:0007669"/>
    <property type="project" value="TreeGrafter"/>
</dbReference>
<dbReference type="GO" id="GO:0031012">
    <property type="term" value="C:extracellular matrix"/>
    <property type="evidence" value="ECO:0007669"/>
    <property type="project" value="TreeGrafter"/>
</dbReference>
<keyword evidence="3" id="KW-0677">Repeat</keyword>
<proteinExistence type="predicted"/>
<keyword evidence="2 5" id="KW-0732">Signal</keyword>
<name>A0A8J6H7T7_TENMO</name>
<dbReference type="Pfam" id="PF13855">
    <property type="entry name" value="LRR_8"/>
    <property type="match status" value="3"/>
</dbReference>
<dbReference type="SMART" id="SM00365">
    <property type="entry name" value="LRR_SD22"/>
    <property type="match status" value="9"/>
</dbReference>
<dbReference type="SUPFAM" id="SSF52058">
    <property type="entry name" value="L domain-like"/>
    <property type="match status" value="2"/>
</dbReference>
<organism evidence="6 7">
    <name type="scientific">Tenebrio molitor</name>
    <name type="common">Yellow mealworm beetle</name>
    <dbReference type="NCBI Taxonomy" id="7067"/>
    <lineage>
        <taxon>Eukaryota</taxon>
        <taxon>Metazoa</taxon>
        <taxon>Ecdysozoa</taxon>
        <taxon>Arthropoda</taxon>
        <taxon>Hexapoda</taxon>
        <taxon>Insecta</taxon>
        <taxon>Pterygota</taxon>
        <taxon>Neoptera</taxon>
        <taxon>Endopterygota</taxon>
        <taxon>Coleoptera</taxon>
        <taxon>Polyphaga</taxon>
        <taxon>Cucujiformia</taxon>
        <taxon>Tenebrionidae</taxon>
        <taxon>Tenebrio</taxon>
    </lineage>
</organism>
<accession>A0A8J6H7T7</accession>
<feature type="signal peptide" evidence="5">
    <location>
        <begin position="1"/>
        <end position="18"/>
    </location>
</feature>
<evidence type="ECO:0000256" key="5">
    <source>
        <dbReference type="SAM" id="SignalP"/>
    </source>
</evidence>